<dbReference type="SMART" id="SM00974">
    <property type="entry name" value="T5orf172"/>
    <property type="match status" value="1"/>
</dbReference>
<dbReference type="EMBL" id="JAHLQF010000006">
    <property type="protein sequence ID" value="MBU5486443.1"/>
    <property type="molecule type" value="Genomic_DNA"/>
</dbReference>
<evidence type="ECO:0000313" key="2">
    <source>
        <dbReference type="EMBL" id="MBU5486443.1"/>
    </source>
</evidence>
<dbReference type="RefSeq" id="WP_216441045.1">
    <property type="nucleotide sequence ID" value="NZ_JAHLQF010000006.1"/>
</dbReference>
<evidence type="ECO:0000259" key="1">
    <source>
        <dbReference type="SMART" id="SM00974"/>
    </source>
</evidence>
<name>A0ABS6EMI5_9CLOT</name>
<proteinExistence type="predicted"/>
<keyword evidence="3" id="KW-1185">Reference proteome</keyword>
<feature type="domain" description="Bacteriophage T5 Orf172 DNA-binding" evidence="1">
    <location>
        <begin position="108"/>
        <end position="183"/>
    </location>
</feature>
<organism evidence="2 3">
    <name type="scientific">Clostridium mobile</name>
    <dbReference type="NCBI Taxonomy" id="2841512"/>
    <lineage>
        <taxon>Bacteria</taxon>
        <taxon>Bacillati</taxon>
        <taxon>Bacillota</taxon>
        <taxon>Clostridia</taxon>
        <taxon>Eubacteriales</taxon>
        <taxon>Clostridiaceae</taxon>
        <taxon>Clostridium</taxon>
    </lineage>
</organism>
<reference evidence="2 3" key="1">
    <citation type="submission" date="2021-06" db="EMBL/GenBank/DDBJ databases">
        <authorList>
            <person name="Sun Q."/>
            <person name="Li D."/>
        </authorList>
    </citation>
    <scope>NUCLEOTIDE SEQUENCE [LARGE SCALE GENOMIC DNA]</scope>
    <source>
        <strain evidence="2 3">MSJ-11</strain>
    </source>
</reference>
<evidence type="ECO:0000313" key="3">
    <source>
        <dbReference type="Proteomes" id="UP000726170"/>
    </source>
</evidence>
<gene>
    <name evidence="2" type="ORF">KQI86_19260</name>
</gene>
<sequence length="188" mass="21759">MGVMRANDGNYTKISVDIFDEYMSNIELSWKAKGILTYMHKNPIKIYNEYDFVIEEKDKYTSIINGLKELLKHGYIKKISKNINGYCLRNLDLPKISDKSGFVYVITYGDEKYFKIGLSSNIGVRMKSYITSLPTKIKIINIIFSLDMYKTEKILHDKFSSKNSNGEWFVLSKEDLIYLKDLGGAINE</sequence>
<comment type="caution">
    <text evidence="2">The sequence shown here is derived from an EMBL/GenBank/DDBJ whole genome shotgun (WGS) entry which is preliminary data.</text>
</comment>
<accession>A0ABS6EMI5</accession>
<protein>
    <submittedName>
        <fullName evidence="2">GIY-YIG nuclease family protein</fullName>
    </submittedName>
</protein>
<dbReference type="InterPro" id="IPR018306">
    <property type="entry name" value="Phage_T5_Orf172_DNA-bd"/>
</dbReference>
<dbReference type="Proteomes" id="UP000726170">
    <property type="component" value="Unassembled WGS sequence"/>
</dbReference>
<dbReference type="Pfam" id="PF13455">
    <property type="entry name" value="MUG113"/>
    <property type="match status" value="1"/>
</dbReference>